<evidence type="ECO:0000256" key="2">
    <source>
        <dbReference type="ARBA" id="ARBA00007986"/>
    </source>
</evidence>
<dbReference type="NCBIfam" id="TIGR01713">
    <property type="entry name" value="typeII_sec_gspC"/>
    <property type="match status" value="1"/>
</dbReference>
<dbReference type="AlphaFoldDB" id="A0A0B0HAK3"/>
<evidence type="ECO:0000259" key="11">
    <source>
        <dbReference type="PROSITE" id="PS50106"/>
    </source>
</evidence>
<keyword evidence="3" id="KW-0813">Transport</keyword>
<dbReference type="InterPro" id="IPR036034">
    <property type="entry name" value="PDZ_sf"/>
</dbReference>
<evidence type="ECO:0000256" key="9">
    <source>
        <dbReference type="ARBA" id="ARBA00023136"/>
    </source>
</evidence>
<dbReference type="eggNOG" id="COG3031">
    <property type="taxonomic scope" value="Bacteria"/>
</dbReference>
<evidence type="ECO:0000256" key="10">
    <source>
        <dbReference type="SAM" id="Phobius"/>
    </source>
</evidence>
<keyword evidence="4" id="KW-1003">Cell membrane</keyword>
<reference evidence="12 13" key="1">
    <citation type="journal article" date="2014" name="BMC Genomics">
        <title>The genome of the intracellular bacterium of the coastal bivalve, Solemya velum: a blueprint for thriving in and out of symbiosis.</title>
        <authorList>
            <person name="Dmytrenko O."/>
            <person name="Russell S.L."/>
            <person name="Loo W.T."/>
            <person name="Fontanez K.M."/>
            <person name="Liao L."/>
            <person name="Roeselers G."/>
            <person name="Sharma R."/>
            <person name="Stewart F.J."/>
            <person name="Newton I.L."/>
            <person name="Woyke T."/>
            <person name="Wu D."/>
            <person name="Lang J.M."/>
            <person name="Eisen J.A."/>
            <person name="Cavanaugh C.M."/>
        </authorList>
    </citation>
    <scope>NUCLEOTIDE SEQUENCE [LARGE SCALE GENOMIC DNA]</scope>
    <source>
        <strain evidence="12 13">WH</strain>
    </source>
</reference>
<keyword evidence="8 10" id="KW-1133">Transmembrane helix</keyword>
<keyword evidence="6 10" id="KW-0812">Transmembrane</keyword>
<gene>
    <name evidence="12" type="primary">gspC</name>
    <name evidence="12" type="ORF">JV46_18850</name>
</gene>
<name>A0A0B0HAK3_SOVGS</name>
<dbReference type="EMBL" id="JRAA01000001">
    <property type="protein sequence ID" value="KHF25712.1"/>
    <property type="molecule type" value="Genomic_DNA"/>
</dbReference>
<evidence type="ECO:0000256" key="8">
    <source>
        <dbReference type="ARBA" id="ARBA00022989"/>
    </source>
</evidence>
<evidence type="ECO:0000256" key="5">
    <source>
        <dbReference type="ARBA" id="ARBA00022519"/>
    </source>
</evidence>
<evidence type="ECO:0000256" key="6">
    <source>
        <dbReference type="ARBA" id="ARBA00022692"/>
    </source>
</evidence>
<dbReference type="GO" id="GO:0015628">
    <property type="term" value="P:protein secretion by the type II secretion system"/>
    <property type="evidence" value="ECO:0007669"/>
    <property type="project" value="InterPro"/>
</dbReference>
<keyword evidence="7" id="KW-0653">Protein transport</keyword>
<dbReference type="Proteomes" id="UP000030856">
    <property type="component" value="Unassembled WGS sequence"/>
</dbReference>
<proteinExistence type="inferred from homology"/>
<organism evidence="12 13">
    <name type="scientific">Solemya velum gill symbiont</name>
    <dbReference type="NCBI Taxonomy" id="2340"/>
    <lineage>
        <taxon>Bacteria</taxon>
        <taxon>Pseudomonadati</taxon>
        <taxon>Pseudomonadota</taxon>
        <taxon>Gammaproteobacteria</taxon>
        <taxon>sulfur-oxidizing symbionts</taxon>
    </lineage>
</organism>
<evidence type="ECO:0000256" key="1">
    <source>
        <dbReference type="ARBA" id="ARBA00004533"/>
    </source>
</evidence>
<comment type="subcellular location">
    <subcellularLocation>
        <location evidence="1">Cell inner membrane</location>
    </subcellularLocation>
</comment>
<dbReference type="Gene3D" id="2.30.42.10">
    <property type="match status" value="1"/>
</dbReference>
<accession>A0A0B0HAK3</accession>
<dbReference type="GO" id="GO:0005886">
    <property type="term" value="C:plasma membrane"/>
    <property type="evidence" value="ECO:0007669"/>
    <property type="project" value="UniProtKB-SubCell"/>
</dbReference>
<keyword evidence="5" id="KW-0997">Cell inner membrane</keyword>
<comment type="similarity">
    <text evidence="2">Belongs to the GSP C family.</text>
</comment>
<keyword evidence="9 10" id="KW-0472">Membrane</keyword>
<evidence type="ECO:0000256" key="7">
    <source>
        <dbReference type="ARBA" id="ARBA00022927"/>
    </source>
</evidence>
<evidence type="ECO:0000313" key="13">
    <source>
        <dbReference type="Proteomes" id="UP000030856"/>
    </source>
</evidence>
<feature type="transmembrane region" description="Helical" evidence="10">
    <location>
        <begin position="20"/>
        <end position="39"/>
    </location>
</feature>
<protein>
    <submittedName>
        <fullName evidence="12">Type II protein secretion system GspDSCFGHIJKLMEO, subunit C</fullName>
    </submittedName>
</protein>
<dbReference type="SUPFAM" id="SSF50156">
    <property type="entry name" value="PDZ domain-like"/>
    <property type="match status" value="1"/>
</dbReference>
<dbReference type="OrthoDB" id="1491375at2"/>
<dbReference type="GO" id="GO:0015627">
    <property type="term" value="C:type II protein secretion system complex"/>
    <property type="evidence" value="ECO:0007669"/>
    <property type="project" value="InterPro"/>
</dbReference>
<dbReference type="InterPro" id="IPR001478">
    <property type="entry name" value="PDZ"/>
</dbReference>
<dbReference type="InterPro" id="IPR001639">
    <property type="entry name" value="T2SS_protein-GspC"/>
</dbReference>
<dbReference type="Pfam" id="PF11356">
    <property type="entry name" value="T2SSC"/>
    <property type="match status" value="1"/>
</dbReference>
<evidence type="ECO:0000256" key="3">
    <source>
        <dbReference type="ARBA" id="ARBA00022448"/>
    </source>
</evidence>
<dbReference type="Gene3D" id="2.30.30.830">
    <property type="match status" value="1"/>
</dbReference>
<dbReference type="InterPro" id="IPR024961">
    <property type="entry name" value="T2SS_GspC_N"/>
</dbReference>
<comment type="caution">
    <text evidence="12">The sequence shown here is derived from an EMBL/GenBank/DDBJ whole genome shotgun (WGS) entry which is preliminary data.</text>
</comment>
<keyword evidence="13" id="KW-1185">Reference proteome</keyword>
<evidence type="ECO:0000313" key="12">
    <source>
        <dbReference type="EMBL" id="KHF25712.1"/>
    </source>
</evidence>
<feature type="domain" description="PDZ" evidence="11">
    <location>
        <begin position="258"/>
        <end position="304"/>
    </location>
</feature>
<sequence length="314" mass="34178">MDLSIAQDVFSRLKQHNSNWWIGTGLPVVLVLLLLIAIASQLASLSWLLLDSTPVATTPVTQAGVARQNTAQTTVNWKALKLFGNESATVTKKPVKKAPRVTNQQDSQILKRLNVKLVGVVASSDAENSWIAVSDGGSVDIYNTGDEIKDGVIIDEIRAKEVTLRRGDVTEVITLSEGDASSARSRIPQSRNTARVRPPAGTYRVTNENAKKRIDGYLQALKTDPLSLFGKVRTIAVMRNNKVYGQRLRPGSDRTLLKDVGLRSGDILLSINGINVNEAANAGSLIESMAATTDSLQLKIERGGKVRDMRIELR</sequence>
<evidence type="ECO:0000256" key="4">
    <source>
        <dbReference type="ARBA" id="ARBA00022475"/>
    </source>
</evidence>
<dbReference type="STRING" id="2340.JV46_18850"/>
<dbReference type="PROSITE" id="PS50106">
    <property type="entry name" value="PDZ"/>
    <property type="match status" value="1"/>
</dbReference>